<dbReference type="KEGG" id="mss:MSU_0200"/>
<evidence type="ECO:0000313" key="1">
    <source>
        <dbReference type="EMBL" id="ADX97744.1"/>
    </source>
</evidence>
<dbReference type="AlphaFoldDB" id="F0QQH4"/>
<gene>
    <name evidence="1" type="ordered locus">MSU_0200</name>
</gene>
<sequence length="175" mass="19757">MILKGLGGYGWTLIAGVGSALGLGGYGVTKFLGNSEEDGISPFSWRETKTVKNSAIKNAEYIIQKDVNNLEDTCRKWTNGNFVVMEQWECKKIVQEKWGQGKSKQPKEWFRSDSESITEVLYEYFSGNNDSITRDKFTSDNWEIGQLTCQKLTVDSQVEVSCSLKEEGTQEELQN</sequence>
<organism evidence="1 2">
    <name type="scientific">Mycoplasma suis (strain Illinois)</name>
    <dbReference type="NCBI Taxonomy" id="768700"/>
    <lineage>
        <taxon>Bacteria</taxon>
        <taxon>Bacillati</taxon>
        <taxon>Mycoplasmatota</taxon>
        <taxon>Mollicutes</taxon>
        <taxon>Mycoplasmataceae</taxon>
        <taxon>Mycoplasma</taxon>
    </lineage>
</organism>
<proteinExistence type="predicted"/>
<dbReference type="Proteomes" id="UP000007484">
    <property type="component" value="Chromosome"/>
</dbReference>
<dbReference type="HOGENOM" id="CLU_125432_0_0_14"/>
<reference evidence="1 2" key="1">
    <citation type="journal article" date="2011" name="J. Bacteriol.">
        <title>Complete genome sequences of two hemotropic Mycoplasmas, Mycoplasma haemofelis strain Ohio2 and Mycoplasma suis strain Illinois.</title>
        <authorList>
            <person name="Messick J.B."/>
            <person name="Santos A.P."/>
            <person name="Guimaraes A.M."/>
        </authorList>
    </citation>
    <scope>NUCLEOTIDE SEQUENCE [LARGE SCALE GENOMIC DNA]</scope>
    <source>
        <strain evidence="1 2">Illinois</strain>
    </source>
</reference>
<dbReference type="RefSeq" id="WP_013609692.1">
    <property type="nucleotide sequence ID" value="NC_015155.1"/>
</dbReference>
<name>F0QQH4_MYCSL</name>
<dbReference type="EMBL" id="CP002525">
    <property type="protein sequence ID" value="ADX97744.1"/>
    <property type="molecule type" value="Genomic_DNA"/>
</dbReference>
<protein>
    <submittedName>
        <fullName evidence="1">Uncharacterized protein</fullName>
    </submittedName>
</protein>
<dbReference type="STRING" id="768700.MSU_0200"/>
<accession>F0QQH4</accession>
<keyword evidence="2" id="KW-1185">Reference proteome</keyword>
<evidence type="ECO:0000313" key="2">
    <source>
        <dbReference type="Proteomes" id="UP000007484"/>
    </source>
</evidence>